<dbReference type="AlphaFoldDB" id="Q9C762"/>
<dbReference type="PANTHER" id="PTHR33018:SF34">
    <property type="entry name" value="OS02G0472350 PROTEIN"/>
    <property type="match status" value="1"/>
</dbReference>
<reference evidence="2" key="2">
    <citation type="submission" date="2001-01" db="EMBL/GenBank/DDBJ databases">
        <title>Arabidopsis thaliana chromosome 1 BAC F19C17 genomic sequence.</title>
        <authorList>
            <person name="Lin X."/>
            <person name="Kaul S."/>
            <person name="Town C.D."/>
            <person name="Benito M."/>
            <person name="Creasy T.H."/>
            <person name="Haas B.J."/>
            <person name="Wu D."/>
            <person name="Maiti R."/>
            <person name="Ronning C.M."/>
            <person name="Koo H."/>
            <person name="Fujii C.Y."/>
            <person name="Utterback T.R."/>
            <person name="Barnstead M.E."/>
            <person name="Bowman C.L."/>
            <person name="White O."/>
            <person name="Nierman W.C."/>
            <person name="Fraser C.M."/>
        </authorList>
    </citation>
    <scope>NUCLEOTIDE SEQUENCE</scope>
</reference>
<evidence type="ECO:0000313" key="2">
    <source>
        <dbReference type="EMBL" id="AAG50653.1"/>
    </source>
</evidence>
<sequence length="623" mass="69735">MEKKIAHMAVIQNMVVVEPYVEEDESSSWHVAMRGPSRRFSQREFEAGEADISPLATNIDMGRGRRPKKKDDEVEYVCTRELVPVEPDAADEQVPELETEIADAPVAELNNEEEHEGEVTPTDAAKGLIDEETEVEIQFSEDHDNGERKSKRQRGPTRMKDIAKDPNTRVHVEFNSLGEPYGEGSVKMASYVRALARFEIDEEYQKTAVLKQMGCLWSKLVKLKTSKEFKVVSDSYKERRSKQISHTTSRRGMVRLAEHMKKESPNPSEVSRLQVWIKSRTRKDGTPVNTNTGEKIASEIVKSDTPSSACFEGQDSLSQLLGPDNPGRMRAMGRNKNKTKLACFQMKNKCMAETEAKQAHRQLKVNELQDPDVASNSAARSVNKRSQPKCILIDWTGNGNAIIAEGRIITSDPDDLVNDCRLGPSDVKVLVDAATVPDAYLWRLELNMCTIESAIVKMIAWPSLNDEQMQATGLSLDDVVVAEGRWQTQDCDALVNGIPPRPNSVKIFVDVKSAAVSQKSAAVSQKSSGPKSPVKKSQRSMLISPPQRYTRKKRVEVNKENQKCKLMDISGRKQVVAKGRVHSLDPEVKNDDAAVWRPSDEIEYMRDALGSSIAWPMDKLVIF</sequence>
<dbReference type="PIR" id="C96493">
    <property type="entry name" value="C96493"/>
</dbReference>
<dbReference type="PANTHER" id="PTHR33018">
    <property type="entry name" value="OS10G0338966 PROTEIN-RELATED"/>
    <property type="match status" value="1"/>
</dbReference>
<accession>Q9C762</accession>
<feature type="region of interest" description="Disordered" evidence="1">
    <location>
        <begin position="519"/>
        <end position="553"/>
    </location>
</feature>
<evidence type="ECO:0000256" key="1">
    <source>
        <dbReference type="SAM" id="MobiDB-lite"/>
    </source>
</evidence>
<gene>
    <name evidence="2" type="primary">F19C17.11</name>
</gene>
<reference key="1">
    <citation type="journal article" date="2000" name="Nature">
        <title>Sequence and analysis of chromosome 1 of the plant Arabidopsis thaliana.</title>
        <authorList>
            <person name="Theologis A."/>
            <person name="Ecker J.R."/>
            <person name="Palm C.J."/>
            <person name="Federspiel N.A."/>
            <person name="Kaul S."/>
            <person name="White O."/>
            <person name="Alonso J."/>
            <person name="Altafi H."/>
            <person name="Araujo R."/>
            <person name="Bowman C.L."/>
            <person name="Brooks S.Y."/>
            <person name="Buehler E."/>
            <person name="Chan A."/>
            <person name="Chao Q."/>
            <person name="Chen H."/>
            <person name="Cheuk R.F."/>
            <person name="Chin C.W."/>
            <person name="Chung M.K."/>
            <person name="Conn L."/>
            <person name="Conway A.B."/>
            <person name="Conway A.R."/>
            <person name="Creasy T.H."/>
            <person name="Dewar K."/>
            <person name="Dunn P."/>
            <person name="Etgu P."/>
            <person name="Feldblyum T.V."/>
            <person name="Feng J."/>
            <person name="Fong B."/>
            <person name="Fujii C.Y."/>
            <person name="Gill J.E."/>
            <person name="Goldsmith A.D."/>
            <person name="Haas B."/>
            <person name="Hansen N.F."/>
            <person name="Hughes B."/>
            <person name="Huizar L."/>
            <person name="Hunter J.L."/>
            <person name="Jenkins J."/>
            <person name="Johnson-Hopson C."/>
            <person name="Khan S."/>
            <person name="Khaykin E."/>
            <person name="Kim C.J."/>
            <person name="Koo H.L."/>
            <person name="Kremenetskaia I."/>
            <person name="Kurtz D.B."/>
            <person name="Kwan A."/>
            <person name="Lam B."/>
            <person name="Langin-Hooper S."/>
            <person name="Lee A."/>
            <person name="Lee J.M."/>
            <person name="Lenz C.A."/>
            <person name="Li J.H."/>
            <person name="Li Y."/>
            <person name="Lin X."/>
            <person name="Liu S.X."/>
            <person name="Liu Z.A."/>
            <person name="Luros J.S."/>
            <person name="Maiti R."/>
            <person name="Marziali A."/>
            <person name="Militscher J."/>
            <person name="Miranda M."/>
            <person name="Nguyen M."/>
            <person name="Nierman W.C."/>
            <person name="Osborne B.I."/>
            <person name="Pai G."/>
            <person name="Peterson J."/>
            <person name="Pham P.K."/>
            <person name="Rizzo M."/>
            <person name="Rooney T."/>
            <person name="Rowley D."/>
            <person name="Sakano H."/>
            <person name="Salzberg S.L."/>
            <person name="Schwartz J.R."/>
            <person name="Shinn P."/>
            <person name="Southwick A.M."/>
            <person name="Sun H."/>
            <person name="Tallon L.J."/>
            <person name="Tambunga G."/>
            <person name="Toriumi M.J."/>
            <person name="Town C.D."/>
            <person name="Utterback T."/>
            <person name="Van Aken S."/>
            <person name="Vaysberg M."/>
            <person name="Vysotskaia V.S."/>
            <person name="Walker M."/>
            <person name="Wu D."/>
            <person name="Yu G."/>
            <person name="Fraser C.M."/>
            <person name="Venter J.C."/>
            <person name="Davis R.W."/>
        </authorList>
    </citation>
    <scope>NUCLEOTIDE SEQUENCE [LARGE SCALE GENOMIC DNA]</scope>
    <source>
        <strain>cv. Columbia</strain>
    </source>
</reference>
<name>Q9C762_ARATH</name>
<dbReference type="InterPro" id="IPR004252">
    <property type="entry name" value="Probable_transposase_24"/>
</dbReference>
<feature type="compositionally biased region" description="Low complexity" evidence="1">
    <location>
        <begin position="519"/>
        <end position="532"/>
    </location>
</feature>
<proteinExistence type="predicted"/>
<dbReference type="Pfam" id="PF03004">
    <property type="entry name" value="Transposase_24"/>
    <property type="match status" value="1"/>
</dbReference>
<protein>
    <submittedName>
        <fullName evidence="2">Uncharacterized protein F19C17.11</fullName>
    </submittedName>
</protein>
<feature type="region of interest" description="Disordered" evidence="1">
    <location>
        <begin position="137"/>
        <end position="161"/>
    </location>
</feature>
<organism evidence="2">
    <name type="scientific">Arabidopsis thaliana</name>
    <name type="common">Mouse-ear cress</name>
    <dbReference type="NCBI Taxonomy" id="3702"/>
    <lineage>
        <taxon>Eukaryota</taxon>
        <taxon>Viridiplantae</taxon>
        <taxon>Streptophyta</taxon>
        <taxon>Embryophyta</taxon>
        <taxon>Tracheophyta</taxon>
        <taxon>Spermatophyta</taxon>
        <taxon>Magnoliopsida</taxon>
        <taxon>eudicotyledons</taxon>
        <taxon>Gunneridae</taxon>
        <taxon>Pentapetalae</taxon>
        <taxon>rosids</taxon>
        <taxon>malvids</taxon>
        <taxon>Brassicales</taxon>
        <taxon>Brassicaceae</taxon>
        <taxon>Camelineae</taxon>
        <taxon>Arabidopsis</taxon>
    </lineage>
</organism>
<dbReference type="EMBL" id="AC073433">
    <property type="protein sequence ID" value="AAG50653.1"/>
    <property type="molecule type" value="Genomic_DNA"/>
</dbReference>